<sequence>MAVRLSNSNAPERVEKERESFRADNHWGLFDENGRLLTNLSILPLEVWIHGVRMKMGGVASVSSWRTRAGKGE</sequence>
<evidence type="ECO:0000313" key="1">
    <source>
        <dbReference type="EMBL" id="RIE05417.1"/>
    </source>
</evidence>
<dbReference type="AlphaFoldDB" id="A0A398CZX9"/>
<protein>
    <submittedName>
        <fullName evidence="1">GNAT family N-acetyltransferase</fullName>
    </submittedName>
</protein>
<dbReference type="Proteomes" id="UP000266340">
    <property type="component" value="Unassembled WGS sequence"/>
</dbReference>
<comment type="caution">
    <text evidence="1">The sequence shown here is derived from an EMBL/GenBank/DDBJ whole genome shotgun (WGS) entry which is preliminary data.</text>
</comment>
<accession>A0A398CZX9</accession>
<gene>
    <name evidence="1" type="ORF">D3H35_00580</name>
</gene>
<proteinExistence type="predicted"/>
<evidence type="ECO:0000313" key="2">
    <source>
        <dbReference type="Proteomes" id="UP000266340"/>
    </source>
</evidence>
<dbReference type="SUPFAM" id="SSF55729">
    <property type="entry name" value="Acyl-CoA N-acyltransferases (Nat)"/>
    <property type="match status" value="1"/>
</dbReference>
<organism evidence="1 2">
    <name type="scientific">Cohnella faecalis</name>
    <dbReference type="NCBI Taxonomy" id="2315694"/>
    <lineage>
        <taxon>Bacteria</taxon>
        <taxon>Bacillati</taxon>
        <taxon>Bacillota</taxon>
        <taxon>Bacilli</taxon>
        <taxon>Bacillales</taxon>
        <taxon>Paenibacillaceae</taxon>
        <taxon>Cohnella</taxon>
    </lineage>
</organism>
<reference evidence="1 2" key="1">
    <citation type="submission" date="2018-09" db="EMBL/GenBank/DDBJ databases">
        <title>Cohnella cavernae sp. nov., isolated from a karst cave.</title>
        <authorList>
            <person name="Zhu H."/>
        </authorList>
    </citation>
    <scope>NUCLEOTIDE SEQUENCE [LARGE SCALE GENOMIC DNA]</scope>
    <source>
        <strain evidence="1 2">K2E09-144</strain>
    </source>
</reference>
<dbReference type="GO" id="GO:0016740">
    <property type="term" value="F:transferase activity"/>
    <property type="evidence" value="ECO:0007669"/>
    <property type="project" value="UniProtKB-KW"/>
</dbReference>
<dbReference type="EMBL" id="QXJM01000006">
    <property type="protein sequence ID" value="RIE05417.1"/>
    <property type="molecule type" value="Genomic_DNA"/>
</dbReference>
<keyword evidence="2" id="KW-1185">Reference proteome</keyword>
<keyword evidence="1" id="KW-0808">Transferase</keyword>
<dbReference type="Pfam" id="PF13527">
    <property type="entry name" value="Acetyltransf_9"/>
    <property type="match status" value="1"/>
</dbReference>
<name>A0A398CZX9_9BACL</name>
<dbReference type="InterPro" id="IPR016181">
    <property type="entry name" value="Acyl_CoA_acyltransferase"/>
</dbReference>
<dbReference type="Gene3D" id="3.40.630.30">
    <property type="match status" value="1"/>
</dbReference>